<feature type="domain" description="TRAP C4-dicarboxylate transport system permease DctM subunit" evidence="10">
    <location>
        <begin position="73"/>
        <end position="337"/>
    </location>
</feature>
<dbReference type="Pfam" id="PF06808">
    <property type="entry name" value="DctM"/>
    <property type="match status" value="1"/>
</dbReference>
<keyword evidence="4 8" id="KW-0812">Transmembrane</keyword>
<feature type="signal peptide" evidence="9">
    <location>
        <begin position="1"/>
        <end position="21"/>
    </location>
</feature>
<keyword evidence="7" id="KW-0813">Transport</keyword>
<dbReference type="Proteomes" id="UP000672602">
    <property type="component" value="Unassembled WGS sequence"/>
</dbReference>
<evidence type="ECO:0000256" key="5">
    <source>
        <dbReference type="ARBA" id="ARBA00022989"/>
    </source>
</evidence>
<keyword evidence="6 8" id="KW-0472">Membrane</keyword>
<protein>
    <submittedName>
        <fullName evidence="11">TRAP transporter large permease subunit</fullName>
    </submittedName>
</protein>
<dbReference type="PANTHER" id="PTHR33362:SF7">
    <property type="entry name" value="SLL1103 PROTEIN"/>
    <property type="match status" value="1"/>
</dbReference>
<evidence type="ECO:0000256" key="2">
    <source>
        <dbReference type="ARBA" id="ARBA00022475"/>
    </source>
</evidence>
<keyword evidence="3 7" id="KW-0997">Cell inner membrane</keyword>
<feature type="transmembrane region" description="Helical" evidence="8">
    <location>
        <begin position="256"/>
        <end position="277"/>
    </location>
</feature>
<sequence>MVLIVAVLGTILAGAATPSEAAAVGAVGATLLAGLRLRPNGENGGKDAGEPPCPDHEQGTLVTTISGGFCGLVTGAILGDWIAAAPLPGLLLGLVGGALAARLGWLARGLRALDPAGSQRPILAAGGAVLLLLLLRAAFDLRWQRESVPLQDGIAIAAAVGASLVLLWGLAVALWRAWATDVLISVNRTVMEITAMIFTILIGASLFSLVFRGLGGEELVREGLSAAPGGFHGALLIVMLIMFVLGFFLDFVEITFVVVPLVAPILLAIEAINPIWIGILMAINLQTSFLTPPFGFALFYLRGAAPDAIATTDLYRGAVPFVLIQVLALGLIAAFPTLATWLPSALFGTSFG</sequence>
<evidence type="ECO:0000313" key="12">
    <source>
        <dbReference type="Proteomes" id="UP000672602"/>
    </source>
</evidence>
<dbReference type="AlphaFoldDB" id="A0A8J7SGU0"/>
<dbReference type="GO" id="GO:0022857">
    <property type="term" value="F:transmembrane transporter activity"/>
    <property type="evidence" value="ECO:0007669"/>
    <property type="project" value="UniProtKB-UniRule"/>
</dbReference>
<dbReference type="InterPro" id="IPR010656">
    <property type="entry name" value="DctM"/>
</dbReference>
<dbReference type="GO" id="GO:0005886">
    <property type="term" value="C:plasma membrane"/>
    <property type="evidence" value="ECO:0007669"/>
    <property type="project" value="UniProtKB-SubCell"/>
</dbReference>
<keyword evidence="9" id="KW-0732">Signal</keyword>
<evidence type="ECO:0000256" key="3">
    <source>
        <dbReference type="ARBA" id="ARBA00022519"/>
    </source>
</evidence>
<comment type="function">
    <text evidence="7">Part of the tripartite ATP-independent periplasmic (TRAP) transport system.</text>
</comment>
<evidence type="ECO:0000256" key="9">
    <source>
        <dbReference type="SAM" id="SignalP"/>
    </source>
</evidence>
<evidence type="ECO:0000256" key="6">
    <source>
        <dbReference type="ARBA" id="ARBA00023136"/>
    </source>
</evidence>
<dbReference type="EMBL" id="JAGMWN010000001">
    <property type="protein sequence ID" value="MBP5855938.1"/>
    <property type="molecule type" value="Genomic_DNA"/>
</dbReference>
<gene>
    <name evidence="11" type="ORF">KAJ83_02890</name>
</gene>
<comment type="subcellular location">
    <subcellularLocation>
        <location evidence="1 7">Cell inner membrane</location>
        <topology evidence="1 7">Multi-pass membrane protein</topology>
    </subcellularLocation>
</comment>
<keyword evidence="5 8" id="KW-1133">Transmembrane helix</keyword>
<name>A0A8J7SGU0_9PROT</name>
<evidence type="ECO:0000313" key="11">
    <source>
        <dbReference type="EMBL" id="MBP5855938.1"/>
    </source>
</evidence>
<reference evidence="11" key="1">
    <citation type="submission" date="2021-04" db="EMBL/GenBank/DDBJ databases">
        <authorList>
            <person name="Zhang D.-C."/>
        </authorList>
    </citation>
    <scope>NUCLEOTIDE SEQUENCE</scope>
    <source>
        <strain evidence="11">CGMCC 1.15697</strain>
    </source>
</reference>
<evidence type="ECO:0000256" key="7">
    <source>
        <dbReference type="RuleBase" id="RU369079"/>
    </source>
</evidence>
<feature type="transmembrane region" description="Helical" evidence="8">
    <location>
        <begin position="190"/>
        <end position="211"/>
    </location>
</feature>
<feature type="transmembrane region" description="Helical" evidence="8">
    <location>
        <begin position="321"/>
        <end position="342"/>
    </location>
</feature>
<accession>A0A8J7SGU0</accession>
<evidence type="ECO:0000256" key="8">
    <source>
        <dbReference type="SAM" id="Phobius"/>
    </source>
</evidence>
<feature type="transmembrane region" description="Helical" evidence="8">
    <location>
        <begin position="122"/>
        <end position="139"/>
    </location>
</feature>
<feature type="transmembrane region" description="Helical" evidence="8">
    <location>
        <begin position="231"/>
        <end position="249"/>
    </location>
</feature>
<proteinExistence type="predicted"/>
<feature type="chain" id="PRO_5035285179" evidence="9">
    <location>
        <begin position="22"/>
        <end position="352"/>
    </location>
</feature>
<dbReference type="PANTHER" id="PTHR33362">
    <property type="entry name" value="SIALIC ACID TRAP TRANSPORTER PERMEASE PROTEIN SIAT-RELATED"/>
    <property type="match status" value="1"/>
</dbReference>
<feature type="transmembrane region" description="Helical" evidence="8">
    <location>
        <begin position="81"/>
        <end position="101"/>
    </location>
</feature>
<dbReference type="InterPro" id="IPR004681">
    <property type="entry name" value="TRAP_DctM"/>
</dbReference>
<evidence type="ECO:0000256" key="4">
    <source>
        <dbReference type="ARBA" id="ARBA00022692"/>
    </source>
</evidence>
<feature type="transmembrane region" description="Helical" evidence="8">
    <location>
        <begin position="154"/>
        <end position="178"/>
    </location>
</feature>
<keyword evidence="12" id="KW-1185">Reference proteome</keyword>
<organism evidence="11 12">
    <name type="scientific">Marivibrio halodurans</name>
    <dbReference type="NCBI Taxonomy" id="2039722"/>
    <lineage>
        <taxon>Bacteria</taxon>
        <taxon>Pseudomonadati</taxon>
        <taxon>Pseudomonadota</taxon>
        <taxon>Alphaproteobacteria</taxon>
        <taxon>Rhodospirillales</taxon>
        <taxon>Rhodospirillaceae</taxon>
        <taxon>Marivibrio</taxon>
    </lineage>
</organism>
<evidence type="ECO:0000256" key="1">
    <source>
        <dbReference type="ARBA" id="ARBA00004429"/>
    </source>
</evidence>
<evidence type="ECO:0000259" key="10">
    <source>
        <dbReference type="Pfam" id="PF06808"/>
    </source>
</evidence>
<feature type="transmembrane region" description="Helical" evidence="8">
    <location>
        <begin position="283"/>
        <end position="301"/>
    </location>
</feature>
<keyword evidence="2" id="KW-1003">Cell membrane</keyword>
<comment type="caution">
    <text evidence="11">The sequence shown here is derived from an EMBL/GenBank/DDBJ whole genome shotgun (WGS) entry which is preliminary data.</text>
</comment>